<feature type="region of interest" description="Disordered" evidence="1">
    <location>
        <begin position="1"/>
        <end position="116"/>
    </location>
</feature>
<dbReference type="Proteomes" id="UP000001357">
    <property type="component" value="Unassembled WGS sequence"/>
</dbReference>
<dbReference type="KEGG" id="mbr:MONBRDRAFT_9891"/>
<feature type="compositionally biased region" description="Polar residues" evidence="1">
    <location>
        <begin position="90"/>
        <end position="108"/>
    </location>
</feature>
<gene>
    <name evidence="2" type="ORF">MONBRDRAFT_9891</name>
</gene>
<protein>
    <submittedName>
        <fullName evidence="2">Uncharacterized protein</fullName>
    </submittedName>
</protein>
<sequence>MASKDTKDTKTGQPAPKRRRRAFNDLFYHTSKKDDDLNFGRPSGFTVNVEDPPKPEPPAASGPASDPAPAEAVKEVASTMVSDAKPHETQGPSQTASASSNKPSTASTKPADLTLDDDDEMLEPASYQQQYHISLVRQHLRAQRQQLQHHRLYRPAAPAVVDLETEDPETQTGALNMTRCARLIPPQRGHPSHTARCTIAPPRIDRCLGPRDLAHRLDMDLRGLIMKFENRKIHPLYTPREAGLTLSRRRIVIDIDDTIPASLRTEPGAVAGSSTTPRPDPSQKLYLVRVQAKGHNHSFRITAVRGLGVVIVRSLLRCVRMTPLLMAPFLHRQTTPLGRLRINFAEACQLEPDSIRLIMEDPIEGELILAW</sequence>
<dbReference type="AlphaFoldDB" id="A9V4J3"/>
<dbReference type="GeneID" id="5892783"/>
<accession>A9V4J3</accession>
<organism evidence="2 3">
    <name type="scientific">Monosiga brevicollis</name>
    <name type="common">Choanoflagellate</name>
    <dbReference type="NCBI Taxonomy" id="81824"/>
    <lineage>
        <taxon>Eukaryota</taxon>
        <taxon>Choanoflagellata</taxon>
        <taxon>Craspedida</taxon>
        <taxon>Salpingoecidae</taxon>
        <taxon>Monosiga</taxon>
    </lineage>
</organism>
<reference evidence="2 3" key="1">
    <citation type="journal article" date="2008" name="Nature">
        <title>The genome of the choanoflagellate Monosiga brevicollis and the origin of metazoans.</title>
        <authorList>
            <consortium name="JGI Sequencing"/>
            <person name="King N."/>
            <person name="Westbrook M.J."/>
            <person name="Young S.L."/>
            <person name="Kuo A."/>
            <person name="Abedin M."/>
            <person name="Chapman J."/>
            <person name="Fairclough S."/>
            <person name="Hellsten U."/>
            <person name="Isogai Y."/>
            <person name="Letunic I."/>
            <person name="Marr M."/>
            <person name="Pincus D."/>
            <person name="Putnam N."/>
            <person name="Rokas A."/>
            <person name="Wright K.J."/>
            <person name="Zuzow R."/>
            <person name="Dirks W."/>
            <person name="Good M."/>
            <person name="Goodstein D."/>
            <person name="Lemons D."/>
            <person name="Li W."/>
            <person name="Lyons J.B."/>
            <person name="Morris A."/>
            <person name="Nichols S."/>
            <person name="Richter D.J."/>
            <person name="Salamov A."/>
            <person name="Bork P."/>
            <person name="Lim W.A."/>
            <person name="Manning G."/>
            <person name="Miller W.T."/>
            <person name="McGinnis W."/>
            <person name="Shapiro H."/>
            <person name="Tjian R."/>
            <person name="Grigoriev I.V."/>
            <person name="Rokhsar D."/>
        </authorList>
    </citation>
    <scope>NUCLEOTIDE SEQUENCE [LARGE SCALE GENOMIC DNA]</scope>
    <source>
        <strain evidence="3">MX1 / ATCC 50154</strain>
    </source>
</reference>
<proteinExistence type="predicted"/>
<evidence type="ECO:0000256" key="1">
    <source>
        <dbReference type="SAM" id="MobiDB-lite"/>
    </source>
</evidence>
<feature type="compositionally biased region" description="Low complexity" evidence="1">
    <location>
        <begin position="61"/>
        <end position="71"/>
    </location>
</feature>
<dbReference type="RefSeq" id="XP_001747642.1">
    <property type="nucleotide sequence ID" value="XM_001747590.1"/>
</dbReference>
<dbReference type="InParanoid" id="A9V4J3"/>
<evidence type="ECO:0000313" key="3">
    <source>
        <dbReference type="Proteomes" id="UP000001357"/>
    </source>
</evidence>
<evidence type="ECO:0000313" key="2">
    <source>
        <dbReference type="EMBL" id="EDQ87722.1"/>
    </source>
</evidence>
<dbReference type="EMBL" id="CH991558">
    <property type="protein sequence ID" value="EDQ87722.1"/>
    <property type="molecule type" value="Genomic_DNA"/>
</dbReference>
<keyword evidence="3" id="KW-1185">Reference proteome</keyword>
<feature type="compositionally biased region" description="Basic and acidic residues" evidence="1">
    <location>
        <begin position="1"/>
        <end position="10"/>
    </location>
</feature>
<name>A9V4J3_MONBE</name>